<accession>A0AAX1L7R2</accession>
<protein>
    <submittedName>
        <fullName evidence="2">FtsX-like permease family protein</fullName>
    </submittedName>
</protein>
<name>A0AAX1L7R2_9CORY</name>
<evidence type="ECO:0000313" key="2">
    <source>
        <dbReference type="EMBL" id="QRP70414.1"/>
    </source>
</evidence>
<keyword evidence="1" id="KW-0812">Transmembrane</keyword>
<organism evidence="2 3">
    <name type="scientific">Corynebacterium glucuronolyticum</name>
    <dbReference type="NCBI Taxonomy" id="39791"/>
    <lineage>
        <taxon>Bacteria</taxon>
        <taxon>Bacillati</taxon>
        <taxon>Actinomycetota</taxon>
        <taxon>Actinomycetes</taxon>
        <taxon>Mycobacteriales</taxon>
        <taxon>Corynebacteriaceae</taxon>
        <taxon>Corynebacterium</taxon>
    </lineage>
</organism>
<dbReference type="Proteomes" id="UP000617681">
    <property type="component" value="Chromosome"/>
</dbReference>
<feature type="transmembrane region" description="Helical" evidence="1">
    <location>
        <begin position="27"/>
        <end position="48"/>
    </location>
</feature>
<keyword evidence="1" id="KW-0472">Membrane</keyword>
<sequence length="395" mass="42023">MGLAIAAVMLVCSEIFSIPLLVPLSFLPIIVGLVYLAPLLAIGFGWCYEKIFGGGIQGTLISASLRYRSTSIGMSVVLLFCICMVSTVTVGLANAGLGQVSSGMSYWKPGIHWGALPDDDNLEDIFGEFLEPGVMGTFGQGRLMSESHRSVNAFVMGCQEYSALATEDPQCPSSDSEVLMIPVGIDRANFSSELYIPGTETVVQLPPLQTLEVPGLTEVLISTGDKNVNSVGRYLYADLERLPPSVVLSMVTHTRAGLTSQERIDDVNSAMSAGYYDAALALVVSILLFGLAAVSGISIAAIRDRRNLFNALLIRGVDPAAAKRLVRIETISLTIPFAILGCLSGTVLAAAIAKVSSLEPSDAITIQALWIMITFICAVPVITEVLLHRAGDLYD</sequence>
<feature type="transmembrane region" description="Helical" evidence="1">
    <location>
        <begin position="333"/>
        <end position="352"/>
    </location>
</feature>
<evidence type="ECO:0000313" key="3">
    <source>
        <dbReference type="Proteomes" id="UP000617681"/>
    </source>
</evidence>
<reference evidence="2" key="1">
    <citation type="submission" date="2021-02" db="EMBL/GenBank/DDBJ databases">
        <title>FDA dAtabase for Regulatory Grade micrObial Sequences (FDA-ARGOS): Supporting development and validation of Infectious Disease Dx tests.</title>
        <authorList>
            <person name="Sproer C."/>
            <person name="Gronow S."/>
            <person name="Severitt S."/>
            <person name="Schroder I."/>
            <person name="Tallon L."/>
            <person name="Sadzewicz L."/>
            <person name="Zhao X."/>
            <person name="Boylan J."/>
            <person name="Ott S."/>
            <person name="Bowen H."/>
            <person name="Vavikolanu K."/>
            <person name="Mehta A."/>
            <person name="Aluvathingal J."/>
            <person name="Nadendla S."/>
            <person name="Lowell S."/>
            <person name="Myers T."/>
            <person name="Yan Y."/>
            <person name="Sichtig H."/>
        </authorList>
    </citation>
    <scope>NUCLEOTIDE SEQUENCE</scope>
    <source>
        <strain evidence="2">FDAARGOS_1191</strain>
    </source>
</reference>
<feature type="transmembrane region" description="Helical" evidence="1">
    <location>
        <begin position="364"/>
        <end position="387"/>
    </location>
</feature>
<proteinExistence type="predicted"/>
<feature type="transmembrane region" description="Helical" evidence="1">
    <location>
        <begin position="278"/>
        <end position="302"/>
    </location>
</feature>
<keyword evidence="1" id="KW-1133">Transmembrane helix</keyword>
<dbReference type="EMBL" id="CP069534">
    <property type="protein sequence ID" value="QRP70414.1"/>
    <property type="molecule type" value="Genomic_DNA"/>
</dbReference>
<dbReference type="RefSeq" id="WP_005393363.1">
    <property type="nucleotide sequence ID" value="NZ_CP068162.1"/>
</dbReference>
<feature type="transmembrane region" description="Helical" evidence="1">
    <location>
        <begin position="76"/>
        <end position="97"/>
    </location>
</feature>
<dbReference type="AlphaFoldDB" id="A0AAX1L7R2"/>
<gene>
    <name evidence="2" type="ORF">I6J21_11780</name>
</gene>
<evidence type="ECO:0000256" key="1">
    <source>
        <dbReference type="SAM" id="Phobius"/>
    </source>
</evidence>